<reference evidence="10" key="1">
    <citation type="submission" date="2018-09" db="EMBL/GenBank/DDBJ databases">
        <title>Murine metabolic-syndrome-specific gut microbial biobank.</title>
        <authorList>
            <person name="Liu C."/>
        </authorList>
    </citation>
    <scope>NUCLEOTIDE SEQUENCE</scope>
    <source>
        <strain evidence="10">D42-62</strain>
    </source>
</reference>
<accession>A0A9X5BC99</accession>
<gene>
    <name evidence="10" type="ORF">D5281_01805</name>
</gene>
<sequence>MISLSVVVPVYNEDGNVVELHKEIKEVCNKANFDFEIIFINDGSSDKTDEVCRTLKPLKYIQFRRNFGQTAAMDAGIKIATKEFVVTLDGDRQNDPHDIPRMIEYLLENNLDVVSGWRKNRKDTLMKRFISRGANLFRYILVHDGIHDSGCSLKVYRRECFKGVNLYGEQHRFIPAILQMKGFKVGEVVVNHRARTVGVTKYNWKRTVKGFVDMISVWFWNKYAARPLHMLGGFGMFFLALGGVCGIWSVVFWIEGRKMSDNIFPPLMTIFFIVIGLLLFVFGLMSEILMKTYYGVHVDTSYSIKEICYQIDDR</sequence>
<dbReference type="AlphaFoldDB" id="A0A9X5BC99"/>
<keyword evidence="2" id="KW-0328">Glycosyltransferase</keyword>
<evidence type="ECO:0000256" key="4">
    <source>
        <dbReference type="ARBA" id="ARBA00022692"/>
    </source>
</evidence>
<dbReference type="OrthoDB" id="9810303at2"/>
<dbReference type="InterPro" id="IPR001173">
    <property type="entry name" value="Glyco_trans_2-like"/>
</dbReference>
<dbReference type="EMBL" id="QZDT01000001">
    <property type="protein sequence ID" value="NBJ91351.1"/>
    <property type="molecule type" value="Genomic_DNA"/>
</dbReference>
<dbReference type="GO" id="GO:0016757">
    <property type="term" value="F:glycosyltransferase activity"/>
    <property type="evidence" value="ECO:0007669"/>
    <property type="project" value="UniProtKB-KW"/>
</dbReference>
<dbReference type="RefSeq" id="WP_160558422.1">
    <property type="nucleotide sequence ID" value="NZ_QZDT01000001.1"/>
</dbReference>
<keyword evidence="4 8" id="KW-0812">Transmembrane</keyword>
<protein>
    <submittedName>
        <fullName evidence="10">Glycosyltransferase</fullName>
    </submittedName>
</protein>
<evidence type="ECO:0000256" key="1">
    <source>
        <dbReference type="ARBA" id="ARBA00022475"/>
    </source>
</evidence>
<dbReference type="GO" id="GO:0005886">
    <property type="term" value="C:plasma membrane"/>
    <property type="evidence" value="ECO:0007669"/>
    <property type="project" value="TreeGrafter"/>
</dbReference>
<dbReference type="InterPro" id="IPR050256">
    <property type="entry name" value="Glycosyltransferase_2"/>
</dbReference>
<dbReference type="SUPFAM" id="SSF53448">
    <property type="entry name" value="Nucleotide-diphospho-sugar transferases"/>
    <property type="match status" value="1"/>
</dbReference>
<evidence type="ECO:0000256" key="3">
    <source>
        <dbReference type="ARBA" id="ARBA00022679"/>
    </source>
</evidence>
<keyword evidence="11" id="KW-1185">Reference proteome</keyword>
<dbReference type="PANTHER" id="PTHR48090:SF3">
    <property type="entry name" value="UNDECAPRENYL-PHOSPHATE 4-DEOXY-4-FORMAMIDO-L-ARABINOSE TRANSFERASE"/>
    <property type="match status" value="1"/>
</dbReference>
<keyword evidence="6 8" id="KW-1133">Transmembrane helix</keyword>
<comment type="caution">
    <text evidence="10">The sequence shown here is derived from an EMBL/GenBank/DDBJ whole genome shotgun (WGS) entry which is preliminary data.</text>
</comment>
<evidence type="ECO:0000313" key="10">
    <source>
        <dbReference type="EMBL" id="NBJ91351.1"/>
    </source>
</evidence>
<feature type="transmembrane region" description="Helical" evidence="8">
    <location>
        <begin position="266"/>
        <end position="285"/>
    </location>
</feature>
<dbReference type="Proteomes" id="UP001154420">
    <property type="component" value="Unassembled WGS sequence"/>
</dbReference>
<dbReference type="InterPro" id="IPR029044">
    <property type="entry name" value="Nucleotide-diphossugar_trans"/>
</dbReference>
<evidence type="ECO:0000256" key="5">
    <source>
        <dbReference type="ARBA" id="ARBA00022985"/>
    </source>
</evidence>
<keyword evidence="3" id="KW-0808">Transferase</keyword>
<evidence type="ECO:0000313" key="11">
    <source>
        <dbReference type="Proteomes" id="UP001154420"/>
    </source>
</evidence>
<name>A0A9X5BC99_9FIRM</name>
<keyword evidence="7 8" id="KW-0472">Membrane</keyword>
<dbReference type="CDD" id="cd04187">
    <property type="entry name" value="DPM1_like_bac"/>
    <property type="match status" value="1"/>
</dbReference>
<evidence type="ECO:0000256" key="2">
    <source>
        <dbReference type="ARBA" id="ARBA00022676"/>
    </source>
</evidence>
<proteinExistence type="predicted"/>
<evidence type="ECO:0000256" key="8">
    <source>
        <dbReference type="SAM" id="Phobius"/>
    </source>
</evidence>
<feature type="domain" description="Glycosyltransferase 2-like" evidence="9">
    <location>
        <begin position="5"/>
        <end position="162"/>
    </location>
</feature>
<feature type="transmembrane region" description="Helical" evidence="8">
    <location>
        <begin position="231"/>
        <end position="254"/>
    </location>
</feature>
<dbReference type="Pfam" id="PF00535">
    <property type="entry name" value="Glycos_transf_2"/>
    <property type="match status" value="1"/>
</dbReference>
<organism evidence="10 11">
    <name type="scientific">Parablautia muri</name>
    <dbReference type="NCBI Taxonomy" id="2320879"/>
    <lineage>
        <taxon>Bacteria</taxon>
        <taxon>Bacillati</taxon>
        <taxon>Bacillota</taxon>
        <taxon>Clostridia</taxon>
        <taxon>Lachnospirales</taxon>
        <taxon>Lachnospiraceae</taxon>
        <taxon>Parablautia</taxon>
    </lineage>
</organism>
<evidence type="ECO:0000256" key="6">
    <source>
        <dbReference type="ARBA" id="ARBA00022989"/>
    </source>
</evidence>
<dbReference type="GO" id="GO:0009103">
    <property type="term" value="P:lipopolysaccharide biosynthetic process"/>
    <property type="evidence" value="ECO:0007669"/>
    <property type="project" value="UniProtKB-KW"/>
</dbReference>
<evidence type="ECO:0000256" key="7">
    <source>
        <dbReference type="ARBA" id="ARBA00023136"/>
    </source>
</evidence>
<evidence type="ECO:0000259" key="9">
    <source>
        <dbReference type="Pfam" id="PF00535"/>
    </source>
</evidence>
<keyword evidence="5" id="KW-0448">Lipopolysaccharide biosynthesis</keyword>
<keyword evidence="1" id="KW-1003">Cell membrane</keyword>
<dbReference type="PANTHER" id="PTHR48090">
    <property type="entry name" value="UNDECAPRENYL-PHOSPHATE 4-DEOXY-4-FORMAMIDO-L-ARABINOSE TRANSFERASE-RELATED"/>
    <property type="match status" value="1"/>
</dbReference>
<dbReference type="Gene3D" id="3.90.550.10">
    <property type="entry name" value="Spore Coat Polysaccharide Biosynthesis Protein SpsA, Chain A"/>
    <property type="match status" value="1"/>
</dbReference>